<evidence type="ECO:0000313" key="2">
    <source>
        <dbReference type="EMBL" id="KQH75172.1"/>
    </source>
</evidence>
<comment type="caution">
    <text evidence="2">The sequence shown here is derived from an EMBL/GenBank/DDBJ whole genome shotgun (WGS) entry which is preliminary data.</text>
</comment>
<feature type="chain" id="PRO_5006199519" description="Secreted protein" evidence="1">
    <location>
        <begin position="28"/>
        <end position="150"/>
    </location>
</feature>
<reference evidence="2 3" key="1">
    <citation type="submission" date="2015-10" db="EMBL/GenBank/DDBJ databases">
        <title>Mycobacterium gordonae draft genome assembly.</title>
        <authorList>
            <person name="Ustinova V."/>
            <person name="Smirnova T."/>
            <person name="Blagodatskikh K."/>
            <person name="Varlamov D."/>
            <person name="Larionova E."/>
            <person name="Chernousova L."/>
        </authorList>
    </citation>
    <scope>NUCLEOTIDE SEQUENCE [LARGE SCALE GENOMIC DNA]</scope>
    <source>
        <strain evidence="2 3">CTRI 14-8773</strain>
    </source>
</reference>
<dbReference type="OrthoDB" id="4747025at2"/>
<name>A0A0Q2X031_MYCGO</name>
<dbReference type="AlphaFoldDB" id="A0A0Q2X031"/>
<sequence length="150" mass="15982">MNAMTIAAAAAFATVLGISVTPPPARAEAPTTTGVYLYADEDGDTGMWTIRTTCTPDCVAHVTTTSGRGFDAALIDGRYTNTRTIPGGITCPGHTAGDFGRWIPASEHPVTVTQWWDPVTLTGEVDFFNEAAPCGLADRRDSFTLTRIDR</sequence>
<accession>A0A0Q2X031</accession>
<proteinExistence type="predicted"/>
<evidence type="ECO:0008006" key="4">
    <source>
        <dbReference type="Google" id="ProtNLM"/>
    </source>
</evidence>
<evidence type="ECO:0000256" key="1">
    <source>
        <dbReference type="SAM" id="SignalP"/>
    </source>
</evidence>
<keyword evidence="1" id="KW-0732">Signal</keyword>
<organism evidence="2 3">
    <name type="scientific">Mycobacterium gordonae</name>
    <dbReference type="NCBI Taxonomy" id="1778"/>
    <lineage>
        <taxon>Bacteria</taxon>
        <taxon>Bacillati</taxon>
        <taxon>Actinomycetota</taxon>
        <taxon>Actinomycetes</taxon>
        <taxon>Mycobacteriales</taxon>
        <taxon>Mycobacteriaceae</taxon>
        <taxon>Mycobacterium</taxon>
    </lineage>
</organism>
<dbReference type="Proteomes" id="UP000051677">
    <property type="component" value="Unassembled WGS sequence"/>
</dbReference>
<protein>
    <recommendedName>
        <fullName evidence="4">Secreted protein</fullName>
    </recommendedName>
</protein>
<dbReference type="EMBL" id="LKTM01000384">
    <property type="protein sequence ID" value="KQH75172.1"/>
    <property type="molecule type" value="Genomic_DNA"/>
</dbReference>
<evidence type="ECO:0000313" key="3">
    <source>
        <dbReference type="Proteomes" id="UP000051677"/>
    </source>
</evidence>
<gene>
    <name evidence="2" type="ORF">AO501_24085</name>
</gene>
<feature type="signal peptide" evidence="1">
    <location>
        <begin position="1"/>
        <end position="27"/>
    </location>
</feature>
<dbReference type="RefSeq" id="WP_055581849.1">
    <property type="nucleotide sequence ID" value="NZ_LKTM01000384.1"/>
</dbReference>